<proteinExistence type="predicted"/>
<dbReference type="Pfam" id="PF04773">
    <property type="entry name" value="FecR"/>
    <property type="match status" value="1"/>
</dbReference>
<reference evidence="4" key="1">
    <citation type="submission" date="2022-10" db="EMBL/GenBank/DDBJ databases">
        <title>Chitinophaga sp. nov., isolated from soil.</title>
        <authorList>
            <person name="Jeon C.O."/>
        </authorList>
    </citation>
    <scope>NUCLEOTIDE SEQUENCE</scope>
    <source>
        <strain evidence="4">R8</strain>
    </source>
</reference>
<organism evidence="4 5">
    <name type="scientific">Chitinophaga horti</name>
    <dbReference type="NCBI Taxonomy" id="2920382"/>
    <lineage>
        <taxon>Bacteria</taxon>
        <taxon>Pseudomonadati</taxon>
        <taxon>Bacteroidota</taxon>
        <taxon>Chitinophagia</taxon>
        <taxon>Chitinophagales</taxon>
        <taxon>Chitinophagaceae</taxon>
        <taxon>Chitinophaga</taxon>
    </lineage>
</organism>
<dbReference type="Gene3D" id="2.60.120.1440">
    <property type="match status" value="1"/>
</dbReference>
<dbReference type="Gene3D" id="3.55.50.30">
    <property type="match status" value="1"/>
</dbReference>
<dbReference type="InterPro" id="IPR006860">
    <property type="entry name" value="FecR"/>
</dbReference>
<keyword evidence="1" id="KW-0812">Transmembrane</keyword>
<feature type="domain" description="FecR protein" evidence="2">
    <location>
        <begin position="166"/>
        <end position="261"/>
    </location>
</feature>
<accession>A0ABY6IXV3</accession>
<dbReference type="Proteomes" id="UP001162741">
    <property type="component" value="Chromosome"/>
</dbReference>
<keyword evidence="1" id="KW-0472">Membrane</keyword>
<evidence type="ECO:0000313" key="4">
    <source>
        <dbReference type="EMBL" id="UYQ92209.1"/>
    </source>
</evidence>
<sequence length="376" mass="41494">MDKEIRKLLELYARGECTPDQVEFVEMTLFGPDGNPKAQTEGEAYAETEVWTVLNAAIRKQTMLRRVRRIAYYSSAAAVLVFAVFVFKSNHRISPTEPIIITNVAPGKNQAFLVLSNGKKVYLDTTNGSKIATEAGVKIYKDSSGTLVYDMADVESASANTRTINTVETPRGGSYQVTLSDGTKVWLNAASSISFPVKFNSGIREVTTTGECYFEVTRMSHKPFIVKSAGQVIEVLGTKFNVNAYSDEPGIKTVLLEGSVRIGNGRAKQLLKPGQQAFLSAEEFTIGEAPTHSASWRKGIIRFKDAQLKEILREAGRWYDLDVVYSGSISSRQITFAIPRSVPLTQFLKALGDLDIDFKLTEKNNGEKTLTVIGYQ</sequence>
<name>A0ABY6IXV3_9BACT</name>
<feature type="transmembrane region" description="Helical" evidence="1">
    <location>
        <begin position="70"/>
        <end position="87"/>
    </location>
</feature>
<protein>
    <submittedName>
        <fullName evidence="4">FecR domain-containing protein</fullName>
    </submittedName>
</protein>
<gene>
    <name evidence="4" type="ORF">MKQ68_19155</name>
</gene>
<dbReference type="Pfam" id="PF16344">
    <property type="entry name" value="FecR_C"/>
    <property type="match status" value="1"/>
</dbReference>
<evidence type="ECO:0000313" key="5">
    <source>
        <dbReference type="Proteomes" id="UP001162741"/>
    </source>
</evidence>
<keyword evidence="1" id="KW-1133">Transmembrane helix</keyword>
<keyword evidence="5" id="KW-1185">Reference proteome</keyword>
<dbReference type="InterPro" id="IPR032508">
    <property type="entry name" value="FecR_C"/>
</dbReference>
<dbReference type="InterPro" id="IPR012373">
    <property type="entry name" value="Ferrdict_sens_TM"/>
</dbReference>
<dbReference type="PANTHER" id="PTHR30273">
    <property type="entry name" value="PERIPLASMIC SIGNAL SENSOR AND SIGMA FACTOR ACTIVATOR FECR-RELATED"/>
    <property type="match status" value="1"/>
</dbReference>
<dbReference type="RefSeq" id="WP_244844248.1">
    <property type="nucleotide sequence ID" value="NZ_CP107006.1"/>
</dbReference>
<dbReference type="EMBL" id="CP107006">
    <property type="protein sequence ID" value="UYQ92209.1"/>
    <property type="molecule type" value="Genomic_DNA"/>
</dbReference>
<feature type="domain" description="Protein FecR C-terminal" evidence="3">
    <location>
        <begin position="301"/>
        <end position="363"/>
    </location>
</feature>
<evidence type="ECO:0000259" key="2">
    <source>
        <dbReference type="Pfam" id="PF04773"/>
    </source>
</evidence>
<dbReference type="PANTHER" id="PTHR30273:SF2">
    <property type="entry name" value="PROTEIN FECR"/>
    <property type="match status" value="1"/>
</dbReference>
<dbReference type="PIRSF" id="PIRSF018266">
    <property type="entry name" value="FecR"/>
    <property type="match status" value="1"/>
</dbReference>
<evidence type="ECO:0000259" key="3">
    <source>
        <dbReference type="Pfam" id="PF16344"/>
    </source>
</evidence>
<evidence type="ECO:0000256" key="1">
    <source>
        <dbReference type="SAM" id="Phobius"/>
    </source>
</evidence>